<comment type="caution">
    <text evidence="1">The sequence shown here is derived from an EMBL/GenBank/DDBJ whole genome shotgun (WGS) entry which is preliminary data.</text>
</comment>
<keyword evidence="2" id="KW-1185">Reference proteome</keyword>
<name>A0AAN8EZD5_9EURO</name>
<reference evidence="1 2" key="1">
    <citation type="submission" date="2022-12" db="EMBL/GenBank/DDBJ databases">
        <title>Genomic features and morphological characterization of a novel Knufia sp. strain isolated from spacecraft assembly facility.</title>
        <authorList>
            <person name="Teixeira M."/>
            <person name="Chander A.M."/>
            <person name="Stajich J.E."/>
            <person name="Venkateswaran K."/>
        </authorList>
    </citation>
    <scope>NUCLEOTIDE SEQUENCE [LARGE SCALE GENOMIC DNA]</scope>
    <source>
        <strain evidence="1 2">FJI-L2-BK-P2</strain>
    </source>
</reference>
<dbReference type="EMBL" id="JAKLMC020000040">
    <property type="protein sequence ID" value="KAK5949001.1"/>
    <property type="molecule type" value="Genomic_DNA"/>
</dbReference>
<organism evidence="1 2">
    <name type="scientific">Knufia fluminis</name>
    <dbReference type="NCBI Taxonomy" id="191047"/>
    <lineage>
        <taxon>Eukaryota</taxon>
        <taxon>Fungi</taxon>
        <taxon>Dikarya</taxon>
        <taxon>Ascomycota</taxon>
        <taxon>Pezizomycotina</taxon>
        <taxon>Eurotiomycetes</taxon>
        <taxon>Chaetothyriomycetidae</taxon>
        <taxon>Chaetothyriales</taxon>
        <taxon>Trichomeriaceae</taxon>
        <taxon>Knufia</taxon>
    </lineage>
</organism>
<proteinExistence type="predicted"/>
<evidence type="ECO:0000313" key="1">
    <source>
        <dbReference type="EMBL" id="KAK5949001.1"/>
    </source>
</evidence>
<dbReference type="AlphaFoldDB" id="A0AAN8EZD5"/>
<accession>A0AAN8EZD5</accession>
<protein>
    <submittedName>
        <fullName evidence="1">Uncharacterized protein</fullName>
    </submittedName>
</protein>
<dbReference type="Proteomes" id="UP001316803">
    <property type="component" value="Unassembled WGS sequence"/>
</dbReference>
<gene>
    <name evidence="1" type="ORF">OHC33_009922</name>
</gene>
<evidence type="ECO:0000313" key="2">
    <source>
        <dbReference type="Proteomes" id="UP001316803"/>
    </source>
</evidence>
<sequence>MSDQTEDVQLLIAAVKSFDAKVNWESVVPELGISGTSAVPANYLAKQKRPNMSDKSYAPEDVHLLLAAFRSNNITVDWKEVVHEMGILGTPSVPASWVA</sequence>